<keyword evidence="1" id="KW-0808">Transferase</keyword>
<dbReference type="Gene3D" id="3.40.50.300">
    <property type="entry name" value="P-loop containing nucleotide triphosphate hydrolases"/>
    <property type="match status" value="1"/>
</dbReference>
<dbReference type="PANTHER" id="PTHR37816">
    <property type="entry name" value="YALI0E33011P"/>
    <property type="match status" value="1"/>
</dbReference>
<evidence type="ECO:0000313" key="1">
    <source>
        <dbReference type="EMBL" id="GGW29861.1"/>
    </source>
</evidence>
<sequence>MNINVVGTSSSGKSTLARKLAEALDVPHIQMDQLFWQPHWQGTPDDEFVAKLEVALNSATRGWVLDGNFNRTRDIKWRDVDMVVWLDYGFWRVFGQSLRRAIKRIASRQEIWPGTGNRESFRQTFMSRNSILLWMLKNWRSNRQRYFADALDPRYRHIQMVRLTRPAEAEWLIEYISRRSG</sequence>
<dbReference type="InterPro" id="IPR052922">
    <property type="entry name" value="Cytidylate_Kinase-2"/>
</dbReference>
<keyword evidence="2" id="KW-1185">Reference proteome</keyword>
<protein>
    <submittedName>
        <fullName evidence="1">Adenylate kinase</fullName>
    </submittedName>
</protein>
<organism evidence="1 2">
    <name type="scientific">Vreelandella hamiltonii</name>
    <dbReference type="NCBI Taxonomy" id="502829"/>
    <lineage>
        <taxon>Bacteria</taxon>
        <taxon>Pseudomonadati</taxon>
        <taxon>Pseudomonadota</taxon>
        <taxon>Gammaproteobacteria</taxon>
        <taxon>Oceanospirillales</taxon>
        <taxon>Halomonadaceae</taxon>
        <taxon>Vreelandella</taxon>
    </lineage>
</organism>
<dbReference type="SUPFAM" id="SSF52540">
    <property type="entry name" value="P-loop containing nucleoside triphosphate hydrolases"/>
    <property type="match status" value="1"/>
</dbReference>
<dbReference type="RefSeq" id="WP_144980048.1">
    <property type="nucleotide sequence ID" value="NZ_BMXN01000012.1"/>
</dbReference>
<keyword evidence="1" id="KW-0418">Kinase</keyword>
<dbReference type="InterPro" id="IPR027417">
    <property type="entry name" value="P-loop_NTPase"/>
</dbReference>
<dbReference type="AlphaFoldDB" id="A0A8H9I5S9"/>
<dbReference type="Proteomes" id="UP000623776">
    <property type="component" value="Unassembled WGS sequence"/>
</dbReference>
<dbReference type="GO" id="GO:0016301">
    <property type="term" value="F:kinase activity"/>
    <property type="evidence" value="ECO:0007669"/>
    <property type="project" value="UniProtKB-KW"/>
</dbReference>
<gene>
    <name evidence="1" type="ORF">GCM10007157_22370</name>
</gene>
<comment type="caution">
    <text evidence="1">The sequence shown here is derived from an EMBL/GenBank/DDBJ whole genome shotgun (WGS) entry which is preliminary data.</text>
</comment>
<evidence type="ECO:0000313" key="2">
    <source>
        <dbReference type="Proteomes" id="UP000623776"/>
    </source>
</evidence>
<proteinExistence type="predicted"/>
<reference evidence="2" key="1">
    <citation type="journal article" date="2019" name="Int. J. Syst. Evol. Microbiol.">
        <title>The Global Catalogue of Microorganisms (GCM) 10K type strain sequencing project: providing services to taxonomists for standard genome sequencing and annotation.</title>
        <authorList>
            <consortium name="The Broad Institute Genomics Platform"/>
            <consortium name="The Broad Institute Genome Sequencing Center for Infectious Disease"/>
            <person name="Wu L."/>
            <person name="Ma J."/>
        </authorList>
    </citation>
    <scope>NUCLEOTIDE SEQUENCE [LARGE SCALE GENOMIC DNA]</scope>
    <source>
        <strain evidence="2">KCTC 22154</strain>
    </source>
</reference>
<accession>A0A8H9I5S9</accession>
<dbReference type="PANTHER" id="PTHR37816:SF1">
    <property type="entry name" value="TOXIN"/>
    <property type="match status" value="1"/>
</dbReference>
<dbReference type="EMBL" id="BMXN01000012">
    <property type="protein sequence ID" value="GGW29861.1"/>
    <property type="molecule type" value="Genomic_DNA"/>
</dbReference>
<name>A0A8H9I5S9_9GAMM</name>